<dbReference type="SMART" id="SM00701">
    <property type="entry name" value="PGRP"/>
    <property type="match status" value="1"/>
</dbReference>
<name>A0A518GJN7_9PLAN</name>
<dbReference type="SMART" id="SM00644">
    <property type="entry name" value="Ami_2"/>
    <property type="match status" value="1"/>
</dbReference>
<dbReference type="EMBL" id="CP036299">
    <property type="protein sequence ID" value="QDV28806.1"/>
    <property type="molecule type" value="Genomic_DNA"/>
</dbReference>
<dbReference type="GO" id="GO:0008745">
    <property type="term" value="F:N-acetylmuramoyl-L-alanine amidase activity"/>
    <property type="evidence" value="ECO:0007669"/>
    <property type="project" value="InterPro"/>
</dbReference>
<dbReference type="SUPFAM" id="SSF55846">
    <property type="entry name" value="N-acetylmuramoyl-L-alanine amidase-like"/>
    <property type="match status" value="1"/>
</dbReference>
<feature type="domain" description="Peptidoglycan recognition protein family" evidence="4">
    <location>
        <begin position="209"/>
        <end position="353"/>
    </location>
</feature>
<comment type="similarity">
    <text evidence="1">Belongs to the N-acetylmuramoyl-L-alanine amidase 2 family.</text>
</comment>
<dbReference type="KEGG" id="peh:Spb1_06710"/>
<evidence type="ECO:0000259" key="3">
    <source>
        <dbReference type="SMART" id="SM00644"/>
    </source>
</evidence>
<feature type="compositionally biased region" description="Low complexity" evidence="2">
    <location>
        <begin position="388"/>
        <end position="397"/>
    </location>
</feature>
<evidence type="ECO:0000313" key="5">
    <source>
        <dbReference type="EMBL" id="QDV28806.1"/>
    </source>
</evidence>
<evidence type="ECO:0000259" key="4">
    <source>
        <dbReference type="SMART" id="SM00701"/>
    </source>
</evidence>
<dbReference type="GO" id="GO:0009253">
    <property type="term" value="P:peptidoglycan catabolic process"/>
    <property type="evidence" value="ECO:0007669"/>
    <property type="project" value="InterPro"/>
</dbReference>
<dbReference type="InterPro" id="IPR036505">
    <property type="entry name" value="Amidase/PGRP_sf"/>
</dbReference>
<dbReference type="InterPro" id="IPR002502">
    <property type="entry name" value="Amidase_domain"/>
</dbReference>
<evidence type="ECO:0000313" key="6">
    <source>
        <dbReference type="Proteomes" id="UP000315349"/>
    </source>
</evidence>
<gene>
    <name evidence="5" type="ORF">Spb1_06710</name>
</gene>
<evidence type="ECO:0000256" key="1">
    <source>
        <dbReference type="ARBA" id="ARBA00007553"/>
    </source>
</evidence>
<keyword evidence="6" id="KW-1185">Reference proteome</keyword>
<dbReference type="Proteomes" id="UP000315349">
    <property type="component" value="Chromosome"/>
</dbReference>
<protein>
    <submittedName>
        <fullName evidence="5">N-acetylmuramoyl-L-alanine amidase</fullName>
    </submittedName>
</protein>
<feature type="region of interest" description="Disordered" evidence="2">
    <location>
        <begin position="374"/>
        <end position="406"/>
    </location>
</feature>
<sequence>MPANFMQNTEATIHLLSGSASTAGHDRLCVDTFGGHFYTPDDLAGQDSGLWVICSVWARRRRVSTNSHILKSLHCPVLWLAASCLLMLSGCADALWSGTSDDQLGPWPEPVVIVIGESSSEMIDVCHIESATASNSVAPLDAQEPQRISHQAAKPAVDDARRLDIGHDSTGLVNQVGHESTAHESMRQAQALFAIQPEIDSQREQAANGSVVKSLPFIHHPAKSPLKPWKYLVLHHTATTSGDVESIHQSHLKNKDRSGNRWLGIGYHFVIGNGDGMPDGEIAPTFRWHQQLPGAHAGNKEFNDCGIGIVLVGNFAKKPPTEAQVSATKRLVSDLANEFVIESSCIIGHGTVRATECPGRYFPMDVVKKGLRIGHEGQPDAEPPHATPPGKTAAATPRRTKGSNSQ</sequence>
<dbReference type="PANTHER" id="PTHR11022">
    <property type="entry name" value="PEPTIDOGLYCAN RECOGNITION PROTEIN"/>
    <property type="match status" value="1"/>
</dbReference>
<proteinExistence type="inferred from homology"/>
<dbReference type="PANTHER" id="PTHR11022:SF41">
    <property type="entry name" value="PEPTIDOGLYCAN-RECOGNITION PROTEIN LC-RELATED"/>
    <property type="match status" value="1"/>
</dbReference>
<dbReference type="InterPro" id="IPR006619">
    <property type="entry name" value="PGRP_domain_met/bac"/>
</dbReference>
<reference evidence="5 6" key="1">
    <citation type="submission" date="2019-02" db="EMBL/GenBank/DDBJ databases">
        <title>Deep-cultivation of Planctomycetes and their phenomic and genomic characterization uncovers novel biology.</title>
        <authorList>
            <person name="Wiegand S."/>
            <person name="Jogler M."/>
            <person name="Boedeker C."/>
            <person name="Pinto D."/>
            <person name="Vollmers J."/>
            <person name="Rivas-Marin E."/>
            <person name="Kohn T."/>
            <person name="Peeters S.H."/>
            <person name="Heuer A."/>
            <person name="Rast P."/>
            <person name="Oberbeckmann S."/>
            <person name="Bunk B."/>
            <person name="Jeske O."/>
            <person name="Meyerdierks A."/>
            <person name="Storesund J.E."/>
            <person name="Kallscheuer N."/>
            <person name="Luecker S."/>
            <person name="Lage O.M."/>
            <person name="Pohl T."/>
            <person name="Merkel B.J."/>
            <person name="Hornburger P."/>
            <person name="Mueller R.-W."/>
            <person name="Bruemmer F."/>
            <person name="Labrenz M."/>
            <person name="Spormann A.M."/>
            <person name="Op den Camp H."/>
            <person name="Overmann J."/>
            <person name="Amann R."/>
            <person name="Jetten M.S.M."/>
            <person name="Mascher T."/>
            <person name="Medema M.H."/>
            <person name="Devos D.P."/>
            <person name="Kaster A.-K."/>
            <person name="Ovreas L."/>
            <person name="Rohde M."/>
            <person name="Galperin M.Y."/>
            <person name="Jogler C."/>
        </authorList>
    </citation>
    <scope>NUCLEOTIDE SEQUENCE [LARGE SCALE GENOMIC DNA]</scope>
    <source>
        <strain evidence="5 6">Spb1</strain>
    </source>
</reference>
<feature type="domain" description="N-acetylmuramoyl-L-alanine amidase" evidence="3">
    <location>
        <begin position="219"/>
        <end position="359"/>
    </location>
</feature>
<dbReference type="InterPro" id="IPR015510">
    <property type="entry name" value="PGRP"/>
</dbReference>
<dbReference type="Gene3D" id="3.40.80.10">
    <property type="entry name" value="Peptidoglycan recognition protein-like"/>
    <property type="match status" value="1"/>
</dbReference>
<dbReference type="Pfam" id="PF01510">
    <property type="entry name" value="Amidase_2"/>
    <property type="match status" value="1"/>
</dbReference>
<evidence type="ECO:0000256" key="2">
    <source>
        <dbReference type="SAM" id="MobiDB-lite"/>
    </source>
</evidence>
<accession>A0A518GJN7</accession>
<dbReference type="GO" id="GO:0008270">
    <property type="term" value="F:zinc ion binding"/>
    <property type="evidence" value="ECO:0007669"/>
    <property type="project" value="InterPro"/>
</dbReference>
<organism evidence="5 6">
    <name type="scientific">Planctopirus ephydatiae</name>
    <dbReference type="NCBI Taxonomy" id="2528019"/>
    <lineage>
        <taxon>Bacteria</taxon>
        <taxon>Pseudomonadati</taxon>
        <taxon>Planctomycetota</taxon>
        <taxon>Planctomycetia</taxon>
        <taxon>Planctomycetales</taxon>
        <taxon>Planctomycetaceae</taxon>
        <taxon>Planctopirus</taxon>
    </lineage>
</organism>
<dbReference type="AlphaFoldDB" id="A0A518GJN7"/>
<dbReference type="CDD" id="cd06583">
    <property type="entry name" value="PGRP"/>
    <property type="match status" value="1"/>
</dbReference>